<sequence>MNNAEVDTLIIHLQAGGERRKRAVTQLYTVFSGKIMSFLQLRGVPENESEDLLHDIFLAFIARCDGFTASGQGRGWVWSVVRSKLADRYRQTVKMSDQAYDDNWLVESESYDEARLKACVEGQMSAFSRDYTEGAQALSWVLEDGLDLRAVSEQLGRSYGATREFMRQIRSRLRSYIEPCLTG</sequence>
<keyword evidence="3" id="KW-0238">DNA-binding</keyword>
<evidence type="ECO:0000256" key="4">
    <source>
        <dbReference type="ARBA" id="ARBA00023163"/>
    </source>
</evidence>
<accession>A0ABP7WF52</accession>
<dbReference type="RefSeq" id="WP_344932552.1">
    <property type="nucleotide sequence ID" value="NZ_BAABDM010000001.1"/>
</dbReference>
<evidence type="ECO:0000256" key="3">
    <source>
        <dbReference type="ARBA" id="ARBA00023125"/>
    </source>
</evidence>
<name>A0ABP7WF52_9GAMM</name>
<dbReference type="Gene3D" id="1.10.1740.10">
    <property type="match status" value="1"/>
</dbReference>
<proteinExistence type="predicted"/>
<gene>
    <name evidence="5" type="ORF">GCM10022414_07960</name>
</gene>
<keyword evidence="4" id="KW-0804">Transcription</keyword>
<evidence type="ECO:0000313" key="6">
    <source>
        <dbReference type="Proteomes" id="UP001500392"/>
    </source>
</evidence>
<protein>
    <recommendedName>
        <fullName evidence="7">Sigma-70 family RNA polymerase sigma factor</fullName>
    </recommendedName>
</protein>
<keyword evidence="6" id="KW-1185">Reference proteome</keyword>
<keyword evidence="2" id="KW-0731">Sigma factor</keyword>
<dbReference type="SUPFAM" id="SSF88946">
    <property type="entry name" value="Sigma2 domain of RNA polymerase sigma factors"/>
    <property type="match status" value="1"/>
</dbReference>
<reference evidence="6" key="1">
    <citation type="journal article" date="2019" name="Int. J. Syst. Evol. Microbiol.">
        <title>The Global Catalogue of Microorganisms (GCM) 10K type strain sequencing project: providing services to taxonomists for standard genome sequencing and annotation.</title>
        <authorList>
            <consortium name="The Broad Institute Genomics Platform"/>
            <consortium name="The Broad Institute Genome Sequencing Center for Infectious Disease"/>
            <person name="Wu L."/>
            <person name="Ma J."/>
        </authorList>
    </citation>
    <scope>NUCLEOTIDE SEQUENCE [LARGE SCALE GENOMIC DNA]</scope>
    <source>
        <strain evidence="6">JCM 17304</strain>
    </source>
</reference>
<dbReference type="InterPro" id="IPR039425">
    <property type="entry name" value="RNA_pol_sigma-70-like"/>
</dbReference>
<evidence type="ECO:0000256" key="1">
    <source>
        <dbReference type="ARBA" id="ARBA00023015"/>
    </source>
</evidence>
<dbReference type="PANTHER" id="PTHR43133:SF8">
    <property type="entry name" value="RNA POLYMERASE SIGMA FACTOR HI_1459-RELATED"/>
    <property type="match status" value="1"/>
</dbReference>
<evidence type="ECO:0000256" key="2">
    <source>
        <dbReference type="ARBA" id="ARBA00023082"/>
    </source>
</evidence>
<dbReference type="Proteomes" id="UP001500392">
    <property type="component" value="Unassembled WGS sequence"/>
</dbReference>
<dbReference type="EMBL" id="BAABDM010000001">
    <property type="protein sequence ID" value="GAA4087604.1"/>
    <property type="molecule type" value="Genomic_DNA"/>
</dbReference>
<organism evidence="5 6">
    <name type="scientific">Zhongshania borealis</name>
    <dbReference type="NCBI Taxonomy" id="889488"/>
    <lineage>
        <taxon>Bacteria</taxon>
        <taxon>Pseudomonadati</taxon>
        <taxon>Pseudomonadota</taxon>
        <taxon>Gammaproteobacteria</taxon>
        <taxon>Cellvibrionales</taxon>
        <taxon>Spongiibacteraceae</taxon>
        <taxon>Zhongshania</taxon>
    </lineage>
</organism>
<dbReference type="PANTHER" id="PTHR43133">
    <property type="entry name" value="RNA POLYMERASE ECF-TYPE SIGMA FACTO"/>
    <property type="match status" value="1"/>
</dbReference>
<evidence type="ECO:0008006" key="7">
    <source>
        <dbReference type="Google" id="ProtNLM"/>
    </source>
</evidence>
<keyword evidence="1" id="KW-0805">Transcription regulation</keyword>
<dbReference type="InterPro" id="IPR013325">
    <property type="entry name" value="RNA_pol_sigma_r2"/>
</dbReference>
<evidence type="ECO:0000313" key="5">
    <source>
        <dbReference type="EMBL" id="GAA4087604.1"/>
    </source>
</evidence>
<comment type="caution">
    <text evidence="5">The sequence shown here is derived from an EMBL/GenBank/DDBJ whole genome shotgun (WGS) entry which is preliminary data.</text>
</comment>